<sequence length="920" mass="102339">MTMAEKLNQMVGLLGKKPETRKERTGEGCCGKIVCNNEIGTLCCGRVGEIGRGRNDLEKLGKLWARSWDLKGSLRLAKLDKERALLEFENLEEARRVVSSGNRDGRNPGKAGALGWMLGRGGREKGSMGGSAETKLVVIAVRLGVRRPHAGAASEKEWVSVRLETLQPSDEGTTCRGPGRVVEVSPDLSPTTRTWALTGKLHSSSPIAGPKETRRVGGPSLMSGSMDLKMKGVAASDFGPRCRPVDRMEDVGCYAKGPASTSPIANEGPNCSKGCSQQPDPEPFVARESEDTRKFQVYEACNERINGRKELGVTKSSSDKGRGWKGSVTHMMLKLREVSGGQMGREWLGEHCEKFRLGRFLDWKAVNAEGASGGIFICWDRRSLDILDWEEGSLHYLADSGTAVGRPLVFRGDFNITLFPRERSSQRRISSAMRKFAEIVNDLGLVDLPLRGENLLGMGAKIIRLGHDWTVEETELKKEAKENYRKWVIMEETHWRQLSREIWLKEGDRNRVLSSHGKCSPRGGRRILGDFSLIRSANKEAVNLERPFTEDEIHVALMEMNGDKAPGSDGFTWLFGKVKSGAEDLGDFRPISLLGGLYKLLAKVLANRLKIVVGKVVSTSQNAFVRGRQILDASLIANEVLQKWVLGLSGWGGCGAAYPQLNFQCWLMECLQASFLALKVLDKEIPVSLSLCYGNGSARSASGLRINLAKSEIIPVGEVVEMEELAVELGCRVGSLPSQMPKIVARRLEKVQRDFLWERGNMEGKTHWYACDKDNLWKQVIKVKYGQEDFGWRPKKANGAVGVGVWKEIWKESEWCWDNMTFRVGKGNTIRFWTDVWCSSHVVPLFSSSLWGHKPSLEEDSVLWRKGRNGGGKLLETPGAIYTKSLVGRVWKVLEMPRDVHTSLHYGGRHGRSPRLSRDF</sequence>
<organism evidence="2 3">
    <name type="scientific">Vitis vinifera</name>
    <name type="common">Grape</name>
    <dbReference type="NCBI Taxonomy" id="29760"/>
    <lineage>
        <taxon>Eukaryota</taxon>
        <taxon>Viridiplantae</taxon>
        <taxon>Streptophyta</taxon>
        <taxon>Embryophyta</taxon>
        <taxon>Tracheophyta</taxon>
        <taxon>Spermatophyta</taxon>
        <taxon>Magnoliopsida</taxon>
        <taxon>eudicotyledons</taxon>
        <taxon>Gunneridae</taxon>
        <taxon>Pentapetalae</taxon>
        <taxon>rosids</taxon>
        <taxon>Vitales</taxon>
        <taxon>Vitaceae</taxon>
        <taxon>Viteae</taxon>
        <taxon>Vitis</taxon>
    </lineage>
</organism>
<evidence type="ECO:0008006" key="4">
    <source>
        <dbReference type="Google" id="ProtNLM"/>
    </source>
</evidence>
<dbReference type="PANTHER" id="PTHR46890">
    <property type="entry name" value="NON-LTR RETROLELEMENT REVERSE TRANSCRIPTASE-LIKE PROTEIN-RELATED"/>
    <property type="match status" value="1"/>
</dbReference>
<proteinExistence type="predicted"/>
<reference evidence="2 3" key="1">
    <citation type="journal article" date="2018" name="PLoS Genet.">
        <title>Population sequencing reveals clonal diversity and ancestral inbreeding in the grapevine cultivar Chardonnay.</title>
        <authorList>
            <person name="Roach M.J."/>
            <person name="Johnson D.L."/>
            <person name="Bohlmann J."/>
            <person name="van Vuuren H.J."/>
            <person name="Jones S.J."/>
            <person name="Pretorius I.S."/>
            <person name="Schmidt S.A."/>
            <person name="Borneman A.R."/>
        </authorList>
    </citation>
    <scope>NUCLEOTIDE SEQUENCE [LARGE SCALE GENOMIC DNA]</scope>
    <source>
        <strain evidence="3">cv. Chardonnay</strain>
        <tissue evidence="2">Leaf</tissue>
    </source>
</reference>
<feature type="region of interest" description="Disordered" evidence="1">
    <location>
        <begin position="264"/>
        <end position="284"/>
    </location>
</feature>
<dbReference type="EMBL" id="QGNW01000057">
    <property type="protein sequence ID" value="RVX05087.1"/>
    <property type="molecule type" value="Genomic_DNA"/>
</dbReference>
<dbReference type="Proteomes" id="UP000288805">
    <property type="component" value="Unassembled WGS sequence"/>
</dbReference>
<evidence type="ECO:0000256" key="1">
    <source>
        <dbReference type="SAM" id="MobiDB-lite"/>
    </source>
</evidence>
<comment type="caution">
    <text evidence="2">The sequence shown here is derived from an EMBL/GenBank/DDBJ whole genome shotgun (WGS) entry which is preliminary data.</text>
</comment>
<evidence type="ECO:0000313" key="3">
    <source>
        <dbReference type="Proteomes" id="UP000288805"/>
    </source>
</evidence>
<evidence type="ECO:0000313" key="2">
    <source>
        <dbReference type="EMBL" id="RVX05087.1"/>
    </source>
</evidence>
<accession>A0A438J816</accession>
<name>A0A438J816_VITVI</name>
<dbReference type="PANTHER" id="PTHR46890:SF50">
    <property type="entry name" value="RNA-DIRECTED DNA POLYMERASE, EUKARYOTA, REVERSE TRANSCRIPTASE ZINC-BINDING DOMAIN PROTEIN-RELATED"/>
    <property type="match status" value="1"/>
</dbReference>
<protein>
    <recommendedName>
        <fullName evidence="4">Reverse transcriptase domain-containing protein</fullName>
    </recommendedName>
</protein>
<dbReference type="InterPro" id="IPR052343">
    <property type="entry name" value="Retrotransposon-Effector_Assoc"/>
</dbReference>
<dbReference type="AlphaFoldDB" id="A0A438J816"/>
<gene>
    <name evidence="2" type="ORF">CK203_020185</name>
</gene>